<reference evidence="3" key="1">
    <citation type="submission" date="2019-08" db="EMBL/GenBank/DDBJ databases">
        <title>The genome of the North American firefly Photinus pyralis.</title>
        <authorList>
            <consortium name="Photinus pyralis genome working group"/>
            <person name="Fallon T.R."/>
            <person name="Sander Lower S.E."/>
            <person name="Weng J.-K."/>
        </authorList>
    </citation>
    <scope>NUCLEOTIDE SEQUENCE</scope>
    <source>
        <strain evidence="3">TRF0915ILg1</strain>
        <tissue evidence="3">Whole body</tissue>
    </source>
</reference>
<dbReference type="PROSITE" id="PS50994">
    <property type="entry name" value="INTEGRASE"/>
    <property type="match status" value="1"/>
</dbReference>
<evidence type="ECO:0000256" key="1">
    <source>
        <dbReference type="SAM" id="MobiDB-lite"/>
    </source>
</evidence>
<dbReference type="Proteomes" id="UP000801492">
    <property type="component" value="Unassembled WGS sequence"/>
</dbReference>
<dbReference type="AlphaFoldDB" id="A0A8K0CM17"/>
<dbReference type="GO" id="GO:0003676">
    <property type="term" value="F:nucleic acid binding"/>
    <property type="evidence" value="ECO:0007669"/>
    <property type="project" value="InterPro"/>
</dbReference>
<dbReference type="EMBL" id="VTPC01083297">
    <property type="protein sequence ID" value="KAF2887486.1"/>
    <property type="molecule type" value="Genomic_DNA"/>
</dbReference>
<evidence type="ECO:0000313" key="3">
    <source>
        <dbReference type="EMBL" id="KAF2887486.1"/>
    </source>
</evidence>
<evidence type="ECO:0000313" key="4">
    <source>
        <dbReference type="Proteomes" id="UP000801492"/>
    </source>
</evidence>
<dbReference type="PANTHER" id="PTHR37984:SF7">
    <property type="entry name" value="INTEGRASE CATALYTIC DOMAIN-CONTAINING PROTEIN"/>
    <property type="match status" value="1"/>
</dbReference>
<dbReference type="PANTHER" id="PTHR37984">
    <property type="entry name" value="PROTEIN CBG26694"/>
    <property type="match status" value="1"/>
</dbReference>
<dbReference type="InterPro" id="IPR050951">
    <property type="entry name" value="Retrovirus_Pol_polyprotein"/>
</dbReference>
<organism evidence="3 4">
    <name type="scientific">Ignelater luminosus</name>
    <name type="common">Cucubano</name>
    <name type="synonym">Pyrophorus luminosus</name>
    <dbReference type="NCBI Taxonomy" id="2038154"/>
    <lineage>
        <taxon>Eukaryota</taxon>
        <taxon>Metazoa</taxon>
        <taxon>Ecdysozoa</taxon>
        <taxon>Arthropoda</taxon>
        <taxon>Hexapoda</taxon>
        <taxon>Insecta</taxon>
        <taxon>Pterygota</taxon>
        <taxon>Neoptera</taxon>
        <taxon>Endopterygota</taxon>
        <taxon>Coleoptera</taxon>
        <taxon>Polyphaga</taxon>
        <taxon>Elateriformia</taxon>
        <taxon>Elateroidea</taxon>
        <taxon>Elateridae</taxon>
        <taxon>Agrypninae</taxon>
        <taxon>Pyrophorini</taxon>
        <taxon>Ignelater</taxon>
    </lineage>
</organism>
<dbReference type="InterPro" id="IPR036397">
    <property type="entry name" value="RNaseH_sf"/>
</dbReference>
<comment type="caution">
    <text evidence="3">The sequence shown here is derived from an EMBL/GenBank/DDBJ whole genome shotgun (WGS) entry which is preliminary data.</text>
</comment>
<accession>A0A8K0CM17</accession>
<dbReference type="InterPro" id="IPR012337">
    <property type="entry name" value="RNaseH-like_sf"/>
</dbReference>
<name>A0A8K0CM17_IGNLU</name>
<sequence>MDAFALSPLQPLNLTENVSHNFKLWLQRFQIYLKAHNLDKETEERQVNILLNYTGDKCITVFNSFNLTNAESKSIKTVIDKFTDHFAPKKHLTLLRHNFFAREQKSDEPFEDYFTAIINLGLQCDLEALREELTKAKIISGLDSKYDDLRTRLMAEEDKTLSLSYVTKYLKTAESSRQAVTQMQKDNRVDVFPMSEDELLAKSKVIKLVNLESQTSINACKSIFVHGIPVVVVTDAGTQFSSQKFKDFASNYGFTHITASAKWSQSNGQSESAVKIVKNIFKKCQLARDDPWLGLMEYRNTPKEHMPSPAQLLYSRNLRARIPVRSEDLKPKVYRLPEKFVRHEDTVKKYCDKRTTSLQPLREGQDIRFQKHQSGHWYAGKVKGKGPQPRSYQVRDHSGNLFTRNRVMINPSPRQSSPTPATPTTSSDSSANRRFHLTGDCRRKSCEEFGQ</sequence>
<protein>
    <recommendedName>
        <fullName evidence="2">Integrase catalytic domain-containing protein</fullName>
    </recommendedName>
</protein>
<dbReference type="OrthoDB" id="2286242at2759"/>
<feature type="compositionally biased region" description="Low complexity" evidence="1">
    <location>
        <begin position="411"/>
        <end position="430"/>
    </location>
</feature>
<feature type="domain" description="Integrase catalytic" evidence="2">
    <location>
        <begin position="225"/>
        <end position="339"/>
    </location>
</feature>
<dbReference type="SUPFAM" id="SSF53098">
    <property type="entry name" value="Ribonuclease H-like"/>
    <property type="match status" value="1"/>
</dbReference>
<dbReference type="Gene3D" id="3.30.420.10">
    <property type="entry name" value="Ribonuclease H-like superfamily/Ribonuclease H"/>
    <property type="match status" value="1"/>
</dbReference>
<dbReference type="InterPro" id="IPR001584">
    <property type="entry name" value="Integrase_cat-core"/>
</dbReference>
<feature type="region of interest" description="Disordered" evidence="1">
    <location>
        <begin position="372"/>
        <end position="437"/>
    </location>
</feature>
<evidence type="ECO:0000259" key="2">
    <source>
        <dbReference type="PROSITE" id="PS50994"/>
    </source>
</evidence>
<dbReference type="GO" id="GO:0015074">
    <property type="term" value="P:DNA integration"/>
    <property type="evidence" value="ECO:0007669"/>
    <property type="project" value="InterPro"/>
</dbReference>
<proteinExistence type="predicted"/>
<keyword evidence="4" id="KW-1185">Reference proteome</keyword>
<gene>
    <name evidence="3" type="ORF">ILUMI_18687</name>
</gene>